<dbReference type="VEuPathDB" id="VectorBase:GPPI036154"/>
<dbReference type="Proteomes" id="UP000092460">
    <property type="component" value="Unassembled WGS sequence"/>
</dbReference>
<sequence length="67" mass="7226">MPYVIVGSLGAGKTATLVETILQIFKLIPGARLLVGTPSNSSADIGGYATFLRMIMHNSMENFRKPE</sequence>
<dbReference type="InterPro" id="IPR027417">
    <property type="entry name" value="P-loop_NTPase"/>
</dbReference>
<dbReference type="AlphaFoldDB" id="A0A1B0BP65"/>
<evidence type="ECO:0000313" key="2">
    <source>
        <dbReference type="Proteomes" id="UP000092460"/>
    </source>
</evidence>
<dbReference type="SUPFAM" id="SSF52540">
    <property type="entry name" value="P-loop containing nucleoside triphosphate hydrolases"/>
    <property type="match status" value="1"/>
</dbReference>
<reference evidence="2" key="1">
    <citation type="submission" date="2015-01" db="EMBL/GenBank/DDBJ databases">
        <authorList>
            <person name="Aksoy S."/>
            <person name="Warren W."/>
            <person name="Wilson R.K."/>
        </authorList>
    </citation>
    <scope>NUCLEOTIDE SEQUENCE [LARGE SCALE GENOMIC DNA]</scope>
    <source>
        <strain evidence="2">IAEA</strain>
    </source>
</reference>
<proteinExistence type="predicted"/>
<keyword evidence="2" id="KW-1185">Reference proteome</keyword>
<dbReference type="EnsemblMetazoa" id="GPPI036154-RA">
    <property type="protein sequence ID" value="GPPI036154-PA"/>
    <property type="gene ID" value="GPPI036154"/>
</dbReference>
<evidence type="ECO:0000313" key="1">
    <source>
        <dbReference type="EnsemblMetazoa" id="GPPI036154-PA"/>
    </source>
</evidence>
<accession>A0A1B0BP65</accession>
<protein>
    <submittedName>
        <fullName evidence="1">Uncharacterized protein</fullName>
    </submittedName>
</protein>
<dbReference type="STRING" id="67801.A0A1B0BP65"/>
<dbReference type="Gene3D" id="3.40.50.300">
    <property type="entry name" value="P-loop containing nucleotide triphosphate hydrolases"/>
    <property type="match status" value="1"/>
</dbReference>
<dbReference type="EMBL" id="JXJN01017826">
    <property type="status" value="NOT_ANNOTATED_CDS"/>
    <property type="molecule type" value="Genomic_DNA"/>
</dbReference>
<reference evidence="1" key="2">
    <citation type="submission" date="2020-05" db="UniProtKB">
        <authorList>
            <consortium name="EnsemblMetazoa"/>
        </authorList>
    </citation>
    <scope>IDENTIFICATION</scope>
    <source>
        <strain evidence="1">IAEA</strain>
    </source>
</reference>
<name>A0A1B0BP65_9MUSC</name>
<organism evidence="1 2">
    <name type="scientific">Glossina palpalis gambiensis</name>
    <dbReference type="NCBI Taxonomy" id="67801"/>
    <lineage>
        <taxon>Eukaryota</taxon>
        <taxon>Metazoa</taxon>
        <taxon>Ecdysozoa</taxon>
        <taxon>Arthropoda</taxon>
        <taxon>Hexapoda</taxon>
        <taxon>Insecta</taxon>
        <taxon>Pterygota</taxon>
        <taxon>Neoptera</taxon>
        <taxon>Endopterygota</taxon>
        <taxon>Diptera</taxon>
        <taxon>Brachycera</taxon>
        <taxon>Muscomorpha</taxon>
        <taxon>Hippoboscoidea</taxon>
        <taxon>Glossinidae</taxon>
        <taxon>Glossina</taxon>
    </lineage>
</organism>